<dbReference type="InterPro" id="IPR050984">
    <property type="entry name" value="Gfo/Idh/MocA_domain"/>
</dbReference>
<feature type="domain" description="GFO/IDH/MocA-like oxidoreductase" evidence="4">
    <location>
        <begin position="151"/>
        <end position="261"/>
    </location>
</feature>
<comment type="similarity">
    <text evidence="1">Belongs to the Gfo/Idh/MocA family.</text>
</comment>
<dbReference type="PANTHER" id="PTHR22604">
    <property type="entry name" value="OXIDOREDUCTASES"/>
    <property type="match status" value="1"/>
</dbReference>
<proteinExistence type="inferred from homology"/>
<reference evidence="5 6" key="1">
    <citation type="submission" date="2011-05" db="EMBL/GenBank/DDBJ databases">
        <title>Whole genome sequence of Microlunatus phosphovorus NM-1.</title>
        <authorList>
            <person name="Hosoyama A."/>
            <person name="Sasaki K."/>
            <person name="Harada T."/>
            <person name="Igarashi R."/>
            <person name="Kawakoshi A."/>
            <person name="Sasagawa M."/>
            <person name="Fukada J."/>
            <person name="Nakamura S."/>
            <person name="Katano Y."/>
            <person name="Hanada S."/>
            <person name="Kamagata Y."/>
            <person name="Nakamura N."/>
            <person name="Yamazaki S."/>
            <person name="Fujita N."/>
        </authorList>
    </citation>
    <scope>NUCLEOTIDE SEQUENCE [LARGE SCALE GENOMIC DNA]</scope>
    <source>
        <strain evidence="6">ATCC 700054 / DSM 10555 / JCM 9379 / NBRC 101784 / NCIMB 13414 / VKM Ac-1990 / NM-1</strain>
    </source>
</reference>
<dbReference type="AlphaFoldDB" id="F5XJV7"/>
<protein>
    <submittedName>
        <fullName evidence="5">Oxidoreductase</fullName>
    </submittedName>
</protein>
<keyword evidence="2" id="KW-0560">Oxidoreductase</keyword>
<dbReference type="GO" id="GO:0016491">
    <property type="term" value="F:oxidoreductase activity"/>
    <property type="evidence" value="ECO:0007669"/>
    <property type="project" value="UniProtKB-KW"/>
</dbReference>
<dbReference type="InterPro" id="IPR055170">
    <property type="entry name" value="GFO_IDH_MocA-like_dom"/>
</dbReference>
<dbReference type="EMBL" id="AP012204">
    <property type="protein sequence ID" value="BAK33453.1"/>
    <property type="molecule type" value="Genomic_DNA"/>
</dbReference>
<dbReference type="OrthoDB" id="9815825at2"/>
<dbReference type="HOGENOM" id="CLU_023194_7_2_11"/>
<dbReference type="GO" id="GO:0000166">
    <property type="term" value="F:nucleotide binding"/>
    <property type="evidence" value="ECO:0007669"/>
    <property type="project" value="InterPro"/>
</dbReference>
<organism evidence="5 6">
    <name type="scientific">Microlunatus phosphovorus (strain ATCC 700054 / DSM 10555 / JCM 9379 / NBRC 101784 / NCIMB 13414 / VKM Ac-1990 / NM-1)</name>
    <dbReference type="NCBI Taxonomy" id="1032480"/>
    <lineage>
        <taxon>Bacteria</taxon>
        <taxon>Bacillati</taxon>
        <taxon>Actinomycetota</taxon>
        <taxon>Actinomycetes</taxon>
        <taxon>Propionibacteriales</taxon>
        <taxon>Propionibacteriaceae</taxon>
        <taxon>Microlunatus</taxon>
    </lineage>
</organism>
<gene>
    <name evidence="5" type="ordered locus">MLP_04390</name>
</gene>
<dbReference type="InterPro" id="IPR036291">
    <property type="entry name" value="NAD(P)-bd_dom_sf"/>
</dbReference>
<dbReference type="RefSeq" id="WP_013861342.1">
    <property type="nucleotide sequence ID" value="NC_015635.1"/>
</dbReference>
<accession>F5XJV7</accession>
<evidence type="ECO:0000313" key="6">
    <source>
        <dbReference type="Proteomes" id="UP000007947"/>
    </source>
</evidence>
<dbReference type="STRING" id="1032480.MLP_04390"/>
<feature type="domain" description="Gfo/Idh/MocA-like oxidoreductase N-terminal" evidence="3">
    <location>
        <begin position="21"/>
        <end position="138"/>
    </location>
</feature>
<keyword evidence="6" id="KW-1185">Reference proteome</keyword>
<dbReference type="KEGG" id="mph:MLP_04390"/>
<dbReference type="Pfam" id="PF22725">
    <property type="entry name" value="GFO_IDH_MocA_C3"/>
    <property type="match status" value="1"/>
</dbReference>
<evidence type="ECO:0000256" key="1">
    <source>
        <dbReference type="ARBA" id="ARBA00010928"/>
    </source>
</evidence>
<evidence type="ECO:0000259" key="4">
    <source>
        <dbReference type="Pfam" id="PF22725"/>
    </source>
</evidence>
<dbReference type="eggNOG" id="COG0673">
    <property type="taxonomic scope" value="Bacteria"/>
</dbReference>
<evidence type="ECO:0000259" key="3">
    <source>
        <dbReference type="Pfam" id="PF01408"/>
    </source>
</evidence>
<evidence type="ECO:0000313" key="5">
    <source>
        <dbReference type="EMBL" id="BAK33453.1"/>
    </source>
</evidence>
<dbReference type="PANTHER" id="PTHR22604:SF105">
    <property type="entry name" value="TRANS-1,2-DIHYDROBENZENE-1,2-DIOL DEHYDROGENASE"/>
    <property type="match status" value="1"/>
</dbReference>
<evidence type="ECO:0000256" key="2">
    <source>
        <dbReference type="ARBA" id="ARBA00023002"/>
    </source>
</evidence>
<dbReference type="Gene3D" id="3.40.50.720">
    <property type="entry name" value="NAD(P)-binding Rossmann-like Domain"/>
    <property type="match status" value="1"/>
</dbReference>
<dbReference type="Pfam" id="PF01408">
    <property type="entry name" value="GFO_IDH_MocA"/>
    <property type="match status" value="1"/>
</dbReference>
<dbReference type="SUPFAM" id="SSF55347">
    <property type="entry name" value="Glyceraldehyde-3-phosphate dehydrogenase-like, C-terminal domain"/>
    <property type="match status" value="1"/>
</dbReference>
<dbReference type="Proteomes" id="UP000007947">
    <property type="component" value="Chromosome"/>
</dbReference>
<dbReference type="SUPFAM" id="SSF51735">
    <property type="entry name" value="NAD(P)-binding Rossmann-fold domains"/>
    <property type="match status" value="1"/>
</dbReference>
<dbReference type="Gene3D" id="3.30.360.10">
    <property type="entry name" value="Dihydrodipicolinate Reductase, domain 2"/>
    <property type="match status" value="1"/>
</dbReference>
<name>F5XJV7_MICPN</name>
<sequence>MSFPTSLPRARTLDPKAAPTLRWGVLGTGWIADRFVASLRKHSSQQVVAVGSRTQSSAQAFADRHGITAAYGSYEAVVGAADVDVVYIATPHNAHLPNALLSLEAGKHTLIEKPLGTTAVEARQIAAAAEEAGVFCMEAMWTAFLPKYDVLRQLLADKALGGPLSVVADFGEWFADDHRIMRPELAGGPLLDLATYLVTFALGALGPVTDVAARGQSAPSGVLGQVGALLTHTGGTQSVLHTTLRGNTPTTAVIAGTEASLVVDGPFYQPGGFTLTSALGLGSLRYDEEPIAHEGLHFQAAEVARRITAGEMGSPLRPLADSIATLDVLDAIESACH</sequence>
<dbReference type="InterPro" id="IPR000683">
    <property type="entry name" value="Gfo/Idh/MocA-like_OxRdtase_N"/>
</dbReference>